<dbReference type="GO" id="GO:0001097">
    <property type="term" value="F:TFIIH-class transcription factor complex binding"/>
    <property type="evidence" value="ECO:0007669"/>
    <property type="project" value="TreeGrafter"/>
</dbReference>
<dbReference type="STRING" id="857566.A0A1E3PMZ2"/>
<reference evidence="10 11" key="1">
    <citation type="journal article" date="2016" name="Proc. Natl. Acad. Sci. U.S.A.">
        <title>Comparative genomics of biotechnologically important yeasts.</title>
        <authorList>
            <person name="Riley R."/>
            <person name="Haridas S."/>
            <person name="Wolfe K.H."/>
            <person name="Lopes M.R."/>
            <person name="Hittinger C.T."/>
            <person name="Goeker M."/>
            <person name="Salamov A.A."/>
            <person name="Wisecaver J.H."/>
            <person name="Long T.M."/>
            <person name="Calvey C.H."/>
            <person name="Aerts A.L."/>
            <person name="Barry K.W."/>
            <person name="Choi C."/>
            <person name="Clum A."/>
            <person name="Coughlan A.Y."/>
            <person name="Deshpande S."/>
            <person name="Douglass A.P."/>
            <person name="Hanson S.J."/>
            <person name="Klenk H.-P."/>
            <person name="LaButti K.M."/>
            <person name="Lapidus A."/>
            <person name="Lindquist E.A."/>
            <person name="Lipzen A.M."/>
            <person name="Meier-Kolthoff J.P."/>
            <person name="Ohm R.A."/>
            <person name="Otillar R.P."/>
            <person name="Pangilinan J.L."/>
            <person name="Peng Y."/>
            <person name="Rokas A."/>
            <person name="Rosa C.A."/>
            <person name="Scheuner C."/>
            <person name="Sibirny A.A."/>
            <person name="Slot J.C."/>
            <person name="Stielow J.B."/>
            <person name="Sun H."/>
            <person name="Kurtzman C.P."/>
            <person name="Blackwell M."/>
            <person name="Grigoriev I.V."/>
            <person name="Jeffries T.W."/>
        </authorList>
    </citation>
    <scope>NUCLEOTIDE SEQUENCE [LARGE SCALE GENOMIC DNA]</scope>
    <source>
        <strain evidence="10 11">DSM 6958</strain>
    </source>
</reference>
<dbReference type="OrthoDB" id="5323195at2759"/>
<feature type="region of interest" description="Disordered" evidence="8">
    <location>
        <begin position="217"/>
        <end position="264"/>
    </location>
</feature>
<keyword evidence="10" id="KW-0396">Initiation factor</keyword>
<evidence type="ECO:0000313" key="11">
    <source>
        <dbReference type="Proteomes" id="UP000095009"/>
    </source>
</evidence>
<organism evidence="10 11">
    <name type="scientific">Nadsonia fulvescens var. elongata DSM 6958</name>
    <dbReference type="NCBI Taxonomy" id="857566"/>
    <lineage>
        <taxon>Eukaryota</taxon>
        <taxon>Fungi</taxon>
        <taxon>Dikarya</taxon>
        <taxon>Ascomycota</taxon>
        <taxon>Saccharomycotina</taxon>
        <taxon>Dipodascomycetes</taxon>
        <taxon>Dipodascales</taxon>
        <taxon>Dipodascales incertae sedis</taxon>
        <taxon>Nadsonia</taxon>
    </lineage>
</organism>
<dbReference type="InterPro" id="IPR054600">
    <property type="entry name" value="TFA2_E-tether"/>
</dbReference>
<keyword evidence="5 7" id="KW-0539">Nucleus</keyword>
<dbReference type="Pfam" id="PF22254">
    <property type="entry name" value="TFA2_E-tether"/>
    <property type="match status" value="1"/>
</dbReference>
<evidence type="ECO:0000256" key="1">
    <source>
        <dbReference type="ARBA" id="ARBA00004123"/>
    </source>
</evidence>
<comment type="subcellular location">
    <subcellularLocation>
        <location evidence="1 7">Nucleus</location>
    </subcellularLocation>
</comment>
<dbReference type="InterPro" id="IPR016656">
    <property type="entry name" value="TFIIE-bsu"/>
</dbReference>
<dbReference type="InterPro" id="IPR040501">
    <property type="entry name" value="TFA2_Winged_2"/>
</dbReference>
<dbReference type="PANTHER" id="PTHR12716">
    <property type="entry name" value="TRANSCRIPTION INITIATION FACTOR IIE, BETA SUBUNIT"/>
    <property type="match status" value="1"/>
</dbReference>
<evidence type="ECO:0000256" key="8">
    <source>
        <dbReference type="SAM" id="MobiDB-lite"/>
    </source>
</evidence>
<gene>
    <name evidence="10" type="ORF">NADFUDRAFT_45739</name>
</gene>
<proteinExistence type="inferred from homology"/>
<evidence type="ECO:0000256" key="2">
    <source>
        <dbReference type="ARBA" id="ARBA00023015"/>
    </source>
</evidence>
<evidence type="ECO:0000256" key="6">
    <source>
        <dbReference type="ARBA" id="ARBA00025581"/>
    </source>
</evidence>
<keyword evidence="10" id="KW-0648">Protein biosynthesis</keyword>
<comment type="subunit">
    <text evidence="7">Tetramer of two alpha and two beta chains.</text>
</comment>
<dbReference type="GO" id="GO:0016251">
    <property type="term" value="F:RNA polymerase II general transcription initiation factor activity"/>
    <property type="evidence" value="ECO:0007669"/>
    <property type="project" value="EnsemblFungi"/>
</dbReference>
<dbReference type="GO" id="GO:0005673">
    <property type="term" value="C:transcription factor TFIIE complex"/>
    <property type="evidence" value="ECO:0007669"/>
    <property type="project" value="UniProtKB-UniRule"/>
</dbReference>
<keyword evidence="11" id="KW-1185">Reference proteome</keyword>
<evidence type="ECO:0000313" key="10">
    <source>
        <dbReference type="EMBL" id="ODQ66197.1"/>
    </source>
</evidence>
<name>A0A1E3PMZ2_9ASCO</name>
<sequence>MSSLSDQLNSFKHKVKNAPTIQRRMVQNATPDIARSAPSSSEDGSKKRKVVYQAKTTGSGNHASTQLHHAVEYIKRQGRPVSTLDIQGYLSIQYTGVLFQLLKSVERIQYHKDDNTFEYIPIYNIKTADQLLTFLRSQTTYKGISAKDLKDGWPTCNEAVDRLEAKQDIIVTRTKKENLPRLLWANTGGKIGTIDDEFKAYWNKIKIPDRAELPSRLQQAGLKPTSVDPATIKKLGKGGDERKQKKPRRGKVTNTHLSGILKSY</sequence>
<dbReference type="Pfam" id="PF02186">
    <property type="entry name" value="TFIIE_beta"/>
    <property type="match status" value="1"/>
</dbReference>
<dbReference type="Pfam" id="PF18121">
    <property type="entry name" value="TFA2_Winged_2"/>
    <property type="match status" value="1"/>
</dbReference>
<dbReference type="EMBL" id="KV454408">
    <property type="protein sequence ID" value="ODQ66197.1"/>
    <property type="molecule type" value="Genomic_DNA"/>
</dbReference>
<dbReference type="PIRSF" id="PIRSF016398">
    <property type="entry name" value="TFIIE-beta"/>
    <property type="match status" value="1"/>
</dbReference>
<evidence type="ECO:0000256" key="4">
    <source>
        <dbReference type="ARBA" id="ARBA00023163"/>
    </source>
</evidence>
<accession>A0A1E3PMZ2</accession>
<keyword evidence="3 7" id="KW-0238">DNA-binding</keyword>
<dbReference type="AlphaFoldDB" id="A0A1E3PMZ2"/>
<evidence type="ECO:0000259" key="9">
    <source>
        <dbReference type="PROSITE" id="PS51351"/>
    </source>
</evidence>
<dbReference type="GO" id="GO:0003677">
    <property type="term" value="F:DNA binding"/>
    <property type="evidence" value="ECO:0007669"/>
    <property type="project" value="UniProtKB-UniRule"/>
</dbReference>
<evidence type="ECO:0000256" key="3">
    <source>
        <dbReference type="ARBA" id="ARBA00023125"/>
    </source>
</evidence>
<keyword evidence="4 7" id="KW-0804">Transcription</keyword>
<keyword evidence="2 7" id="KW-0805">Transcription regulation</keyword>
<evidence type="ECO:0000256" key="5">
    <source>
        <dbReference type="ARBA" id="ARBA00023242"/>
    </source>
</evidence>
<dbReference type="Proteomes" id="UP000095009">
    <property type="component" value="Unassembled WGS sequence"/>
</dbReference>
<dbReference type="PANTHER" id="PTHR12716:SF8">
    <property type="entry name" value="TRANSCRIPTION INITIATION FACTOR IIE SUBUNIT BETA"/>
    <property type="match status" value="1"/>
</dbReference>
<dbReference type="GO" id="GO:0006367">
    <property type="term" value="P:transcription initiation at RNA polymerase II promoter"/>
    <property type="evidence" value="ECO:0007669"/>
    <property type="project" value="UniProtKB-UniRule"/>
</dbReference>
<dbReference type="PROSITE" id="PS51351">
    <property type="entry name" value="TFIIE_BETA_C"/>
    <property type="match status" value="1"/>
</dbReference>
<protein>
    <recommendedName>
        <fullName evidence="7">Transcription initiation factor IIE subunit beta</fullName>
    </recommendedName>
</protein>
<evidence type="ECO:0000256" key="7">
    <source>
        <dbReference type="PIRNR" id="PIRNR016398"/>
    </source>
</evidence>
<feature type="domain" description="TFIIE beta" evidence="9">
    <location>
        <begin position="55"/>
        <end position="126"/>
    </location>
</feature>
<comment type="similarity">
    <text evidence="7">Belongs to the TFIIE beta subunit family.</text>
</comment>
<comment type="function">
    <text evidence="6 7">Recruits TFIIH to the initiation complex and stimulates the RNA polymerase II C-terminal domain kinase and DNA-dependent ATPase activities of TFIIH. Both TFIIH and TFIIE are required for promoter clearance by RNA polymerase.</text>
</comment>
<feature type="region of interest" description="Disordered" evidence="8">
    <location>
        <begin position="1"/>
        <end position="48"/>
    </location>
</feature>
<dbReference type="InterPro" id="IPR003166">
    <property type="entry name" value="TFIIE_bsu_DNA-bd"/>
</dbReference>
<feature type="compositionally biased region" description="Polar residues" evidence="8">
    <location>
        <begin position="1"/>
        <end position="10"/>
    </location>
</feature>
<dbReference type="GO" id="GO:0003743">
    <property type="term" value="F:translation initiation factor activity"/>
    <property type="evidence" value="ECO:0007669"/>
    <property type="project" value="UniProtKB-KW"/>
</dbReference>